<dbReference type="AlphaFoldDB" id="A0A9P7EKY1"/>
<organism evidence="2 3">
    <name type="scientific">Suillus subaureus</name>
    <dbReference type="NCBI Taxonomy" id="48587"/>
    <lineage>
        <taxon>Eukaryota</taxon>
        <taxon>Fungi</taxon>
        <taxon>Dikarya</taxon>
        <taxon>Basidiomycota</taxon>
        <taxon>Agaricomycotina</taxon>
        <taxon>Agaricomycetes</taxon>
        <taxon>Agaricomycetidae</taxon>
        <taxon>Boletales</taxon>
        <taxon>Suillineae</taxon>
        <taxon>Suillaceae</taxon>
        <taxon>Suillus</taxon>
    </lineage>
</organism>
<gene>
    <name evidence="2" type="ORF">BJ212DRAFT_705062</name>
</gene>
<name>A0A9P7EKY1_9AGAM</name>
<evidence type="ECO:0000259" key="1">
    <source>
        <dbReference type="Pfam" id="PF17667"/>
    </source>
</evidence>
<accession>A0A9P7EKY1</accession>
<dbReference type="EMBL" id="JABBWG010000004">
    <property type="protein sequence ID" value="KAG1823837.1"/>
    <property type="molecule type" value="Genomic_DNA"/>
</dbReference>
<proteinExistence type="predicted"/>
<dbReference type="RefSeq" id="XP_041197897.1">
    <property type="nucleotide sequence ID" value="XM_041343869.1"/>
</dbReference>
<dbReference type="InterPro" id="IPR040976">
    <property type="entry name" value="Pkinase_fungal"/>
</dbReference>
<dbReference type="Pfam" id="PF17667">
    <property type="entry name" value="Pkinase_fungal"/>
    <property type="match status" value="1"/>
</dbReference>
<evidence type="ECO:0000313" key="3">
    <source>
        <dbReference type="Proteomes" id="UP000807769"/>
    </source>
</evidence>
<comment type="caution">
    <text evidence="2">The sequence shown here is derived from an EMBL/GenBank/DDBJ whole genome shotgun (WGS) entry which is preliminary data.</text>
</comment>
<dbReference type="OrthoDB" id="2658189at2759"/>
<feature type="domain" description="Fungal-type protein kinase" evidence="1">
    <location>
        <begin position="267"/>
        <end position="463"/>
    </location>
</feature>
<reference evidence="2" key="1">
    <citation type="journal article" date="2020" name="New Phytol.">
        <title>Comparative genomics reveals dynamic genome evolution in host specialist ectomycorrhizal fungi.</title>
        <authorList>
            <person name="Lofgren L.A."/>
            <person name="Nguyen N.H."/>
            <person name="Vilgalys R."/>
            <person name="Ruytinx J."/>
            <person name="Liao H.L."/>
            <person name="Branco S."/>
            <person name="Kuo A."/>
            <person name="LaButti K."/>
            <person name="Lipzen A."/>
            <person name="Andreopoulos W."/>
            <person name="Pangilinan J."/>
            <person name="Riley R."/>
            <person name="Hundley H."/>
            <person name="Na H."/>
            <person name="Barry K."/>
            <person name="Grigoriev I.V."/>
            <person name="Stajich J.E."/>
            <person name="Kennedy P.G."/>
        </authorList>
    </citation>
    <scope>NUCLEOTIDE SEQUENCE</scope>
    <source>
        <strain evidence="2">MN1</strain>
    </source>
</reference>
<evidence type="ECO:0000313" key="2">
    <source>
        <dbReference type="EMBL" id="KAG1823837.1"/>
    </source>
</evidence>
<dbReference type="GeneID" id="64637885"/>
<dbReference type="Proteomes" id="UP000807769">
    <property type="component" value="Unassembled WGS sequence"/>
</dbReference>
<protein>
    <recommendedName>
        <fullName evidence="1">Fungal-type protein kinase domain-containing protein</fullName>
    </recommendedName>
</protein>
<keyword evidence="3" id="KW-1185">Reference proteome</keyword>
<sequence length="576" mass="65626">MAVKIKRKRRERFTLHSYFLPSDVQYPRASAMQPLTERNSRYVSYVTPWKNCHLLHATYSKPDYITDDIINEVKSFVVQKGYYQDLLSALKEAVSPANAYLTDNDLEAIVSLMHENGTRWFKARLEDGLPFLLKPADLQDDMVAARRRVRDELQNRGVLEDKAGGVAEVWCSKFQAVELRGRVMGHWSTSVCPWLYDRQKDAAKEKAIVKFLNEGGTWIDQIITHHHGRSALSKLRKRAWFHTGNTFIRPQTGANVTAPIGPGCRKPDAVLMDTTKPIDSIEWADVISALEIKYRNTKSLMEQAIEYMSEIARLVLTNQINRRYFVGLLLLGADLFVCTYTRGGSSVTLPIDIYHDVDEFLNCMAWFKHADLEFLGYDKSIVRHSRGFKMALKGKSESTHGTIADVVSVIYNSNSAIGRSTRILGLTYQPSSAAEMDNLIVKDVWQDIRIASDGDIHKLLEDSGRIDETRKLLGSEFPERIFKTPEEAKLTEELFQSWGIRPEWDDLNSEGMHPWHLPIRDDRFSVEALEMTDGNNGHQALDSVPVILQDMTTASDPLIHRRTVFRTPAVKCTWSS</sequence>